<dbReference type="SUPFAM" id="SSF53383">
    <property type="entry name" value="PLP-dependent transferases"/>
    <property type="match status" value="1"/>
</dbReference>
<gene>
    <name evidence="1" type="ORF">BJ987_005841</name>
</gene>
<evidence type="ECO:0000313" key="1">
    <source>
        <dbReference type="EMBL" id="MBP2192940.1"/>
    </source>
</evidence>
<comment type="caution">
    <text evidence="1">The sequence shown here is derived from an EMBL/GenBank/DDBJ whole genome shotgun (WGS) entry which is preliminary data.</text>
</comment>
<proteinExistence type="predicted"/>
<protein>
    <submittedName>
        <fullName evidence="1">Uncharacterized protein</fullName>
    </submittedName>
</protein>
<dbReference type="Gene3D" id="3.40.640.10">
    <property type="entry name" value="Type I PLP-dependent aspartate aminotransferase-like (Major domain)"/>
    <property type="match status" value="1"/>
</dbReference>
<reference evidence="1 2" key="1">
    <citation type="submission" date="2021-03" db="EMBL/GenBank/DDBJ databases">
        <title>Sequencing the genomes of 1000 actinobacteria strains.</title>
        <authorList>
            <person name="Klenk H.-P."/>
        </authorList>
    </citation>
    <scope>NUCLEOTIDE SEQUENCE [LARGE SCALE GENOMIC DNA]</scope>
    <source>
        <strain evidence="1 2">DSM 45516</strain>
    </source>
</reference>
<keyword evidence="2" id="KW-1185">Reference proteome</keyword>
<name>A0ABS4QML2_9NOCA</name>
<organism evidence="1 2">
    <name type="scientific">Nocardia goodfellowii</name>
    <dbReference type="NCBI Taxonomy" id="882446"/>
    <lineage>
        <taxon>Bacteria</taxon>
        <taxon>Bacillati</taxon>
        <taxon>Actinomycetota</taxon>
        <taxon>Actinomycetes</taxon>
        <taxon>Mycobacteriales</taxon>
        <taxon>Nocardiaceae</taxon>
        <taxon>Nocardia</taxon>
    </lineage>
</organism>
<dbReference type="InterPro" id="IPR015421">
    <property type="entry name" value="PyrdxlP-dep_Trfase_major"/>
</dbReference>
<dbReference type="EMBL" id="JAGGMR010000001">
    <property type="protein sequence ID" value="MBP2192940.1"/>
    <property type="molecule type" value="Genomic_DNA"/>
</dbReference>
<evidence type="ECO:0000313" key="2">
    <source>
        <dbReference type="Proteomes" id="UP001519325"/>
    </source>
</evidence>
<dbReference type="Proteomes" id="UP001519325">
    <property type="component" value="Unassembled WGS sequence"/>
</dbReference>
<dbReference type="InterPro" id="IPR015424">
    <property type="entry name" value="PyrdxlP-dep_Trfase"/>
</dbReference>
<sequence length="365" mass="40136">MKVDHVQQRSRFAPTARWLRDLIIERNAQGRPNMLFAGQSVSEEGAHLAYTLSLVHTPGTGVGDCVSFLANSTEEGISAAVKLARHTAARDDRSGQILFIDPEQSLVQYFDPARAGLADALVPGVQSTDSVKAAFDVLATESWAAVLIVLSDEFDGLSDEVEDLLRRASADGAMRIVCDRLPIPAAIGDRRLPAAAIDADVWVYGENLTDHQVPFGCSVMTRRAYTVWNNPVDCLAHSSTFGGNGIAATAALHVLRERGYLDDRAERVLADIVASRRARNAAFARHMAAKIESRIPSSSRWCSGCRSSRSPSRFELRRLRSTRPFSTWCPSARLSVWSSRYFNPVRAARFSVSGSTGQFRHTWRC</sequence>
<accession>A0ABS4QML2</accession>
<dbReference type="RefSeq" id="WP_209896121.1">
    <property type="nucleotide sequence ID" value="NZ_JAGGMR010000001.1"/>
</dbReference>